<dbReference type="KEGG" id="prel:PRELSG_0411900"/>
<evidence type="ECO:0000256" key="1">
    <source>
        <dbReference type="SAM" id="Phobius"/>
    </source>
</evidence>
<dbReference type="AlphaFoldDB" id="A0A1J1H5A1"/>
<evidence type="ECO:0000313" key="3">
    <source>
        <dbReference type="Proteomes" id="UP000220158"/>
    </source>
</evidence>
<dbReference type="OMA" id="IFEEHFF"/>
<sequence>MSLSCIDMYFLYFILIIITIKVKCMNIHATNEKNGSVRLSKIISNSFTKKSKFSLNIFKKRNKFGKKSIFEDAVYTNKKKSIINLVYKDIIKKDKKFIVRKLNEIIYKQQKINSPLFFNENIHCFHKNFLYYYIFFYVLRININTYMFKRIHKFLINKLKIDFLNNTICNLNLFKNIYIWNEEIISKIYKKYFMIYEKELNIIIDQHLNYDEYYRNRVKEFDNKEFTIPLLNIYAILFFNTFNKNFYLKSVDTIKRLIQTNIKIYFLKNYINDQYSMKKILYTYQIFFRLSIKKNMIPLFYAFQDNFKLSKNFELISDTIIKQVDVNIPNLKIVNLFNLFVILFKLLLSKTTQLIFYSTLVYIQKKIHEKKKFIRDIYSFPFY</sequence>
<proteinExistence type="predicted"/>
<dbReference type="OrthoDB" id="372840at2759"/>
<keyword evidence="3" id="KW-1185">Reference proteome</keyword>
<name>A0A1J1H5A1_PLARL</name>
<dbReference type="GeneID" id="39734869"/>
<protein>
    <submittedName>
        <fullName evidence="2">Uncharacterized protein</fullName>
    </submittedName>
</protein>
<dbReference type="Proteomes" id="UP000220158">
    <property type="component" value="Chromosome 4"/>
</dbReference>
<organism evidence="2 3">
    <name type="scientific">Plasmodium relictum</name>
    <dbReference type="NCBI Taxonomy" id="85471"/>
    <lineage>
        <taxon>Eukaryota</taxon>
        <taxon>Sar</taxon>
        <taxon>Alveolata</taxon>
        <taxon>Apicomplexa</taxon>
        <taxon>Aconoidasida</taxon>
        <taxon>Haemosporida</taxon>
        <taxon>Plasmodiidae</taxon>
        <taxon>Plasmodium</taxon>
        <taxon>Plasmodium (Haemamoeba)</taxon>
    </lineage>
</organism>
<keyword evidence="1" id="KW-0472">Membrane</keyword>
<dbReference type="RefSeq" id="XP_028531778.1">
    <property type="nucleotide sequence ID" value="XM_028680264.1"/>
</dbReference>
<gene>
    <name evidence="2" type="ORF">PRELSG_0411900</name>
</gene>
<feature type="transmembrane region" description="Helical" evidence="1">
    <location>
        <begin position="129"/>
        <end position="148"/>
    </location>
</feature>
<feature type="transmembrane region" description="Helical" evidence="1">
    <location>
        <begin position="6"/>
        <end position="24"/>
    </location>
</feature>
<accession>A0A1J1H5A1</accession>
<dbReference type="VEuPathDB" id="PlasmoDB:PRELSG_0411900"/>
<reference evidence="2 3" key="1">
    <citation type="submission" date="2015-04" db="EMBL/GenBank/DDBJ databases">
        <authorList>
            <consortium name="Pathogen Informatics"/>
        </authorList>
    </citation>
    <scope>NUCLEOTIDE SEQUENCE [LARGE SCALE GENOMIC DNA]</scope>
    <source>
        <strain evidence="2 3">SGS1</strain>
    </source>
</reference>
<dbReference type="EMBL" id="LN835299">
    <property type="protein sequence ID" value="CRG98769.1"/>
    <property type="molecule type" value="Genomic_DNA"/>
</dbReference>
<evidence type="ECO:0000313" key="2">
    <source>
        <dbReference type="EMBL" id="CRG98769.1"/>
    </source>
</evidence>
<keyword evidence="1" id="KW-1133">Transmembrane helix</keyword>
<keyword evidence="1" id="KW-0812">Transmembrane</keyword>